<dbReference type="OrthoDB" id="3533814at2759"/>
<dbReference type="PANTHER" id="PTHR34502:SF3">
    <property type="entry name" value="DUF6594 DOMAIN-CONTAINING PROTEIN"/>
    <property type="match status" value="1"/>
</dbReference>
<dbReference type="GeneID" id="19903715"/>
<evidence type="ECO:0000259" key="3">
    <source>
        <dbReference type="Pfam" id="PF20237"/>
    </source>
</evidence>
<accession>R7YZT5</accession>
<name>R7YZT5_CONA1</name>
<dbReference type="AlphaFoldDB" id="R7YZT5"/>
<dbReference type="RefSeq" id="XP_007782468.1">
    <property type="nucleotide sequence ID" value="XM_007784278.1"/>
</dbReference>
<keyword evidence="2" id="KW-0812">Transmembrane</keyword>
<dbReference type="PANTHER" id="PTHR34502">
    <property type="entry name" value="DUF6594 DOMAIN-CONTAINING PROTEIN-RELATED"/>
    <property type="match status" value="1"/>
</dbReference>
<dbReference type="Proteomes" id="UP000016924">
    <property type="component" value="Unassembled WGS sequence"/>
</dbReference>
<keyword evidence="2" id="KW-0472">Membrane</keyword>
<feature type="compositionally biased region" description="Basic and acidic residues" evidence="1">
    <location>
        <begin position="16"/>
        <end position="27"/>
    </location>
</feature>
<dbReference type="STRING" id="1168221.R7YZT5"/>
<reference evidence="5" key="1">
    <citation type="submission" date="2012-06" db="EMBL/GenBank/DDBJ databases">
        <title>The genome sequence of Coniosporium apollinis CBS 100218.</title>
        <authorList>
            <consortium name="The Broad Institute Genome Sequencing Platform"/>
            <person name="Cuomo C."/>
            <person name="Gorbushina A."/>
            <person name="Noack S."/>
            <person name="Walker B."/>
            <person name="Young S.K."/>
            <person name="Zeng Q."/>
            <person name="Gargeya S."/>
            <person name="Fitzgerald M."/>
            <person name="Haas B."/>
            <person name="Abouelleil A."/>
            <person name="Alvarado L."/>
            <person name="Arachchi H.M."/>
            <person name="Berlin A.M."/>
            <person name="Chapman S.B."/>
            <person name="Goldberg J."/>
            <person name="Griggs A."/>
            <person name="Gujja S."/>
            <person name="Hansen M."/>
            <person name="Howarth C."/>
            <person name="Imamovic A."/>
            <person name="Larimer J."/>
            <person name="McCowan C."/>
            <person name="Montmayeur A."/>
            <person name="Murphy C."/>
            <person name="Neiman D."/>
            <person name="Pearson M."/>
            <person name="Priest M."/>
            <person name="Roberts A."/>
            <person name="Saif S."/>
            <person name="Shea T."/>
            <person name="Sisk P."/>
            <person name="Sykes S."/>
            <person name="Wortman J."/>
            <person name="Nusbaum C."/>
            <person name="Birren B."/>
        </authorList>
    </citation>
    <scope>NUCLEOTIDE SEQUENCE [LARGE SCALE GENOMIC DNA]</scope>
    <source>
        <strain evidence="5">CBS 100218</strain>
    </source>
</reference>
<proteinExistence type="predicted"/>
<feature type="domain" description="DUF6594" evidence="3">
    <location>
        <begin position="2"/>
        <end position="209"/>
    </location>
</feature>
<dbReference type="HOGENOM" id="CLU_1315337_0_0_1"/>
<gene>
    <name evidence="4" type="ORF">W97_06404</name>
</gene>
<keyword evidence="2" id="KW-1133">Transmembrane helix</keyword>
<sequence>MDKADDQAHPYRNQSIRKDKADPESERQALMDEIDQKLEHYGIDKLLVREQESLLMEKPTKRNYRSLINYIWNEKPIVRSEMTFLNPADDFVILSKEQDSPFHVRIEKMLQKSGKDWPKRLFSTPEQRQKTQDSAIDLYSKTRINYLVQAIVTLVIIILLMTPICLLFYLDSNREVKIVVVLLFVSLFPATITILARPKNHEVFAATAA</sequence>
<feature type="transmembrane region" description="Helical" evidence="2">
    <location>
        <begin position="176"/>
        <end position="196"/>
    </location>
</feature>
<evidence type="ECO:0000313" key="4">
    <source>
        <dbReference type="EMBL" id="EON67151.1"/>
    </source>
</evidence>
<protein>
    <recommendedName>
        <fullName evidence="3">DUF6594 domain-containing protein</fullName>
    </recommendedName>
</protein>
<keyword evidence="5" id="KW-1185">Reference proteome</keyword>
<evidence type="ECO:0000313" key="5">
    <source>
        <dbReference type="Proteomes" id="UP000016924"/>
    </source>
</evidence>
<evidence type="ECO:0000256" key="2">
    <source>
        <dbReference type="SAM" id="Phobius"/>
    </source>
</evidence>
<feature type="region of interest" description="Disordered" evidence="1">
    <location>
        <begin position="1"/>
        <end position="27"/>
    </location>
</feature>
<organism evidence="4 5">
    <name type="scientific">Coniosporium apollinis (strain CBS 100218)</name>
    <name type="common">Rock-inhabiting black yeast</name>
    <dbReference type="NCBI Taxonomy" id="1168221"/>
    <lineage>
        <taxon>Eukaryota</taxon>
        <taxon>Fungi</taxon>
        <taxon>Dikarya</taxon>
        <taxon>Ascomycota</taxon>
        <taxon>Pezizomycotina</taxon>
        <taxon>Dothideomycetes</taxon>
        <taxon>Dothideomycetes incertae sedis</taxon>
        <taxon>Coniosporium</taxon>
    </lineage>
</organism>
<evidence type="ECO:0000256" key="1">
    <source>
        <dbReference type="SAM" id="MobiDB-lite"/>
    </source>
</evidence>
<dbReference type="EMBL" id="JH767585">
    <property type="protein sequence ID" value="EON67151.1"/>
    <property type="molecule type" value="Genomic_DNA"/>
</dbReference>
<dbReference type="OMA" id="HEHGRES"/>
<dbReference type="InterPro" id="IPR046529">
    <property type="entry name" value="DUF6594"/>
</dbReference>
<dbReference type="Pfam" id="PF20237">
    <property type="entry name" value="DUF6594"/>
    <property type="match status" value="1"/>
</dbReference>
<feature type="transmembrane region" description="Helical" evidence="2">
    <location>
        <begin position="146"/>
        <end position="170"/>
    </location>
</feature>